<dbReference type="AlphaFoldDB" id="A0A0P0H5Y4"/>
<protein>
    <submittedName>
        <fullName evidence="2">Orf217</fullName>
    </submittedName>
</protein>
<sequence length="235" mass="28782">MKKLKKIKITNLINYQQFLKNNSLKKNQFKFKNILFENKILYNNENLESYVIEFNTYKNIYLPFTLIKIAEISTINLKYENILLFNYDLTYNILSQFHKIMLKIILKKNKNTIKGRFLDGNRNNKKFFISILGFVFSMKPINLNNFFKKKKKYYFNKHTKKGFYKRIFNLKKKNIIHLINCYKFKYLNFKISTNNNKNILKKNELSRTSYIQTIIENQKTKKYSFKKNRRRIKKF</sequence>
<organism evidence="2">
    <name type="scientific">Peronospora tabacina</name>
    <dbReference type="NCBI Taxonomy" id="230439"/>
    <lineage>
        <taxon>Eukaryota</taxon>
        <taxon>Sar</taxon>
        <taxon>Stramenopiles</taxon>
        <taxon>Oomycota</taxon>
        <taxon>Peronosporomycetes</taxon>
        <taxon>Peronosporales</taxon>
        <taxon>Peronosporaceae</taxon>
        <taxon>Peronospora</taxon>
    </lineage>
</organism>
<name>A0A0P0H5Y4_9STRA</name>
<evidence type="ECO:0000313" key="1">
    <source>
        <dbReference type="EMBL" id="ALJ78434.1"/>
    </source>
</evidence>
<evidence type="ECO:0000313" key="2">
    <source>
        <dbReference type="EMBL" id="ALJ78481.1"/>
    </source>
</evidence>
<gene>
    <name evidence="2" type="primary">ymf99</name>
</gene>
<geneLocation type="mitochondrion" evidence="2"/>
<dbReference type="EMBL" id="KT893456">
    <property type="protein sequence ID" value="ALJ78481.1"/>
    <property type="molecule type" value="Genomic_DNA"/>
</dbReference>
<reference evidence="2" key="1">
    <citation type="journal article" date="2015" name="Mol. Plant Microbe Interact.">
        <title>Genome Sequence and Architecture of the Tobacco Downy Mildew Pathogen Peronospora tabacina.</title>
        <authorList>
            <person name="Derevnina L."/>
            <person name="Reyes-Chin Wo S."/>
            <person name="Martin F."/>
            <person name="Wood K."/>
            <person name="Froenicke L."/>
            <person name="Spring O."/>
            <person name="Michelmore R.W."/>
        </authorList>
    </citation>
    <scope>NUCLEOTIDE SEQUENCE</scope>
    <source>
        <strain evidence="1">968-J2</strain>
        <strain evidence="2">968-S-26</strain>
    </source>
</reference>
<dbReference type="RefSeq" id="YP_009178808.1">
    <property type="nucleotide sequence ID" value="NC_028331.1"/>
</dbReference>
<proteinExistence type="predicted"/>
<dbReference type="GeneID" id="26130731"/>
<accession>A0A0P0H5Y4</accession>
<keyword evidence="2" id="KW-0496">Mitochondrion</keyword>
<dbReference type="EMBL" id="KT893455">
    <property type="protein sequence ID" value="ALJ78434.1"/>
    <property type="molecule type" value="Genomic_DNA"/>
</dbReference>